<evidence type="ECO:0000313" key="2">
    <source>
        <dbReference type="EMBL" id="KAH7989981.1"/>
    </source>
</evidence>
<organism evidence="2 3">
    <name type="scientific">Rhipicephalus microplus</name>
    <name type="common">Cattle tick</name>
    <name type="synonym">Boophilus microplus</name>
    <dbReference type="NCBI Taxonomy" id="6941"/>
    <lineage>
        <taxon>Eukaryota</taxon>
        <taxon>Metazoa</taxon>
        <taxon>Ecdysozoa</taxon>
        <taxon>Arthropoda</taxon>
        <taxon>Chelicerata</taxon>
        <taxon>Arachnida</taxon>
        <taxon>Acari</taxon>
        <taxon>Parasitiformes</taxon>
        <taxon>Ixodida</taxon>
        <taxon>Ixodoidea</taxon>
        <taxon>Ixodidae</taxon>
        <taxon>Rhipicephalinae</taxon>
        <taxon>Rhipicephalus</taxon>
        <taxon>Boophilus</taxon>
    </lineage>
</organism>
<protein>
    <submittedName>
        <fullName evidence="2">Uncharacterized protein</fullName>
    </submittedName>
</protein>
<name>A0A9J6D2Z2_RHIMP</name>
<dbReference type="Proteomes" id="UP000821866">
    <property type="component" value="Unassembled WGS sequence"/>
</dbReference>
<feature type="region of interest" description="Disordered" evidence="1">
    <location>
        <begin position="1"/>
        <end position="25"/>
    </location>
</feature>
<sequence length="197" mass="22116">MSADGGSPFGQLDTPSDASSRGTRDDFRRFGNAFCEVTKNVLPQGVSEAKDVSGHVKPVGQTRRTPPRALKVSPGNPNVRFLGRWSRAAGLFSDESFLLLLTFLVAHTHCRKFACKDKRCCHFLIDIPALDVTDVAVIQRLPEKSGKKPGIIIRCIRQSVRDEWLQNRSKLREIKSNLFIRDNLTNQSRQLLKEAKE</sequence>
<comment type="caution">
    <text evidence="2">The sequence shown here is derived from an EMBL/GenBank/DDBJ whole genome shotgun (WGS) entry which is preliminary data.</text>
</comment>
<dbReference type="EMBL" id="JABSTU010000547">
    <property type="protein sequence ID" value="KAH7989981.1"/>
    <property type="molecule type" value="Genomic_DNA"/>
</dbReference>
<feature type="region of interest" description="Disordered" evidence="1">
    <location>
        <begin position="52"/>
        <end position="72"/>
    </location>
</feature>
<proteinExistence type="predicted"/>
<keyword evidence="3" id="KW-1185">Reference proteome</keyword>
<gene>
    <name evidence="2" type="ORF">HPB51_026504</name>
</gene>
<accession>A0A9J6D2Z2</accession>
<evidence type="ECO:0000313" key="3">
    <source>
        <dbReference type="Proteomes" id="UP000821866"/>
    </source>
</evidence>
<reference evidence="2" key="1">
    <citation type="journal article" date="2020" name="Cell">
        <title>Large-Scale Comparative Analyses of Tick Genomes Elucidate Their Genetic Diversity and Vector Capacities.</title>
        <authorList>
            <consortium name="Tick Genome and Microbiome Consortium (TIGMIC)"/>
            <person name="Jia N."/>
            <person name="Wang J."/>
            <person name="Shi W."/>
            <person name="Du L."/>
            <person name="Sun Y."/>
            <person name="Zhan W."/>
            <person name="Jiang J.F."/>
            <person name="Wang Q."/>
            <person name="Zhang B."/>
            <person name="Ji P."/>
            <person name="Bell-Sakyi L."/>
            <person name="Cui X.M."/>
            <person name="Yuan T.T."/>
            <person name="Jiang B.G."/>
            <person name="Yang W.F."/>
            <person name="Lam T.T."/>
            <person name="Chang Q.C."/>
            <person name="Ding S.J."/>
            <person name="Wang X.J."/>
            <person name="Zhu J.G."/>
            <person name="Ruan X.D."/>
            <person name="Zhao L."/>
            <person name="Wei J.T."/>
            <person name="Ye R.Z."/>
            <person name="Que T.C."/>
            <person name="Du C.H."/>
            <person name="Zhou Y.H."/>
            <person name="Cheng J.X."/>
            <person name="Dai P.F."/>
            <person name="Guo W.B."/>
            <person name="Han X.H."/>
            <person name="Huang E.J."/>
            <person name="Li L.F."/>
            <person name="Wei W."/>
            <person name="Gao Y.C."/>
            <person name="Liu J.Z."/>
            <person name="Shao H.Z."/>
            <person name="Wang X."/>
            <person name="Wang C.C."/>
            <person name="Yang T.C."/>
            <person name="Huo Q.B."/>
            <person name="Li W."/>
            <person name="Chen H.Y."/>
            <person name="Chen S.E."/>
            <person name="Zhou L.G."/>
            <person name="Ni X.B."/>
            <person name="Tian J.H."/>
            <person name="Sheng Y."/>
            <person name="Liu T."/>
            <person name="Pan Y.S."/>
            <person name="Xia L.Y."/>
            <person name="Li J."/>
            <person name="Zhao F."/>
            <person name="Cao W.C."/>
        </authorList>
    </citation>
    <scope>NUCLEOTIDE SEQUENCE</scope>
    <source>
        <strain evidence="2">Rmic-2018</strain>
    </source>
</reference>
<dbReference type="AlphaFoldDB" id="A0A9J6D2Z2"/>
<evidence type="ECO:0000256" key="1">
    <source>
        <dbReference type="SAM" id="MobiDB-lite"/>
    </source>
</evidence>
<reference evidence="2" key="2">
    <citation type="submission" date="2021-09" db="EMBL/GenBank/DDBJ databases">
        <authorList>
            <person name="Jia N."/>
            <person name="Wang J."/>
            <person name="Shi W."/>
            <person name="Du L."/>
            <person name="Sun Y."/>
            <person name="Zhan W."/>
            <person name="Jiang J."/>
            <person name="Wang Q."/>
            <person name="Zhang B."/>
            <person name="Ji P."/>
            <person name="Sakyi L.B."/>
            <person name="Cui X."/>
            <person name="Yuan T."/>
            <person name="Jiang B."/>
            <person name="Yang W."/>
            <person name="Lam T.T.-Y."/>
            <person name="Chang Q."/>
            <person name="Ding S."/>
            <person name="Wang X."/>
            <person name="Zhu J."/>
            <person name="Ruan X."/>
            <person name="Zhao L."/>
            <person name="Wei J."/>
            <person name="Que T."/>
            <person name="Du C."/>
            <person name="Cheng J."/>
            <person name="Dai P."/>
            <person name="Han X."/>
            <person name="Huang E."/>
            <person name="Gao Y."/>
            <person name="Liu J."/>
            <person name="Shao H."/>
            <person name="Ye R."/>
            <person name="Li L."/>
            <person name="Wei W."/>
            <person name="Wang X."/>
            <person name="Wang C."/>
            <person name="Huo Q."/>
            <person name="Li W."/>
            <person name="Guo W."/>
            <person name="Chen H."/>
            <person name="Chen S."/>
            <person name="Zhou L."/>
            <person name="Zhou L."/>
            <person name="Ni X."/>
            <person name="Tian J."/>
            <person name="Zhou Y."/>
            <person name="Sheng Y."/>
            <person name="Liu T."/>
            <person name="Pan Y."/>
            <person name="Xia L."/>
            <person name="Li J."/>
            <person name="Zhao F."/>
            <person name="Cao W."/>
        </authorList>
    </citation>
    <scope>NUCLEOTIDE SEQUENCE</scope>
    <source>
        <strain evidence="2">Rmic-2018</strain>
        <tissue evidence="2">Larvae</tissue>
    </source>
</reference>